<comment type="caution">
    <text evidence="2">The sequence shown here is derived from an EMBL/GenBank/DDBJ whole genome shotgun (WGS) entry which is preliminary data.</text>
</comment>
<organism evidence="2 3">
    <name type="scientific">Paractinoplanes abujensis</name>
    <dbReference type="NCBI Taxonomy" id="882441"/>
    <lineage>
        <taxon>Bacteria</taxon>
        <taxon>Bacillati</taxon>
        <taxon>Actinomycetota</taxon>
        <taxon>Actinomycetes</taxon>
        <taxon>Micromonosporales</taxon>
        <taxon>Micromonosporaceae</taxon>
        <taxon>Paractinoplanes</taxon>
    </lineage>
</organism>
<name>A0A7W7G254_9ACTN</name>
<reference evidence="2 3" key="1">
    <citation type="submission" date="2020-08" db="EMBL/GenBank/DDBJ databases">
        <title>Sequencing the genomes of 1000 actinobacteria strains.</title>
        <authorList>
            <person name="Klenk H.-P."/>
        </authorList>
    </citation>
    <scope>NUCLEOTIDE SEQUENCE [LARGE SCALE GENOMIC DNA]</scope>
    <source>
        <strain evidence="2 3">DSM 45518</strain>
    </source>
</reference>
<protein>
    <submittedName>
        <fullName evidence="2">Uncharacterized protein</fullName>
    </submittedName>
</protein>
<feature type="compositionally biased region" description="Basic residues" evidence="1">
    <location>
        <begin position="35"/>
        <end position="48"/>
    </location>
</feature>
<dbReference type="RefSeq" id="WP_184952040.1">
    <property type="nucleotide sequence ID" value="NZ_BOMC01000080.1"/>
</dbReference>
<dbReference type="AlphaFoldDB" id="A0A7W7G254"/>
<sequence>MMSLTVRLQLCHLHIAVVDGSAVHAVRRPLDPHRAGGRGKHPVPPRPR</sequence>
<keyword evidence="3" id="KW-1185">Reference proteome</keyword>
<dbReference type="EMBL" id="JACHMF010000001">
    <property type="protein sequence ID" value="MBB4693412.1"/>
    <property type="molecule type" value="Genomic_DNA"/>
</dbReference>
<feature type="region of interest" description="Disordered" evidence="1">
    <location>
        <begin position="28"/>
        <end position="48"/>
    </location>
</feature>
<accession>A0A7W7G254</accession>
<evidence type="ECO:0000313" key="3">
    <source>
        <dbReference type="Proteomes" id="UP000542742"/>
    </source>
</evidence>
<gene>
    <name evidence="2" type="ORF">BKA14_003560</name>
</gene>
<evidence type="ECO:0000256" key="1">
    <source>
        <dbReference type="SAM" id="MobiDB-lite"/>
    </source>
</evidence>
<proteinExistence type="predicted"/>
<evidence type="ECO:0000313" key="2">
    <source>
        <dbReference type="EMBL" id="MBB4693412.1"/>
    </source>
</evidence>
<dbReference type="Proteomes" id="UP000542742">
    <property type="component" value="Unassembled WGS sequence"/>
</dbReference>